<dbReference type="SUPFAM" id="SSF48317">
    <property type="entry name" value="Acid phosphatase/Vanadium-dependent haloperoxidase"/>
    <property type="match status" value="1"/>
</dbReference>
<comment type="caution">
    <text evidence="8">The sequence shown here is derived from an EMBL/GenBank/DDBJ whole genome shotgun (WGS) entry which is preliminary data.</text>
</comment>
<evidence type="ECO:0000256" key="3">
    <source>
        <dbReference type="ARBA" id="ARBA00022801"/>
    </source>
</evidence>
<keyword evidence="2 6" id="KW-0812">Transmembrane</keyword>
<dbReference type="EMBL" id="WTPW01000608">
    <property type="protein sequence ID" value="KAF0495211.1"/>
    <property type="molecule type" value="Genomic_DNA"/>
</dbReference>
<comment type="pathway">
    <text evidence="6">Protein modification; protein glycosylation.</text>
</comment>
<evidence type="ECO:0000256" key="2">
    <source>
        <dbReference type="ARBA" id="ARBA00022692"/>
    </source>
</evidence>
<keyword evidence="5 6" id="KW-0472">Membrane</keyword>
<name>A0A8H4AHE3_GIGMA</name>
<comment type="catalytic activity">
    <reaction evidence="6">
        <text>a di-trans,poly-cis-dolichyl diphosphate + H2O = a di-trans,poly-cis-dolichyl phosphate + phosphate + H(+)</text>
        <dbReference type="Rhea" id="RHEA:14385"/>
        <dbReference type="Rhea" id="RHEA-COMP:19498"/>
        <dbReference type="Rhea" id="RHEA-COMP:19506"/>
        <dbReference type="ChEBI" id="CHEBI:15377"/>
        <dbReference type="ChEBI" id="CHEBI:15378"/>
        <dbReference type="ChEBI" id="CHEBI:43474"/>
        <dbReference type="ChEBI" id="CHEBI:57497"/>
        <dbReference type="ChEBI" id="CHEBI:57683"/>
        <dbReference type="EC" id="3.6.1.43"/>
    </reaction>
</comment>
<dbReference type="SMART" id="SM00014">
    <property type="entry name" value="acidPPc"/>
    <property type="match status" value="1"/>
</dbReference>
<dbReference type="InterPro" id="IPR036938">
    <property type="entry name" value="PAP2/HPO_sf"/>
</dbReference>
<dbReference type="Pfam" id="PF01569">
    <property type="entry name" value="PAP2"/>
    <property type="match status" value="1"/>
</dbReference>
<dbReference type="GO" id="GO:0047874">
    <property type="term" value="F:dolichyldiphosphatase activity"/>
    <property type="evidence" value="ECO:0007669"/>
    <property type="project" value="UniProtKB-UniRule"/>
</dbReference>
<dbReference type="InterPro" id="IPR039667">
    <property type="entry name" value="Dolichyldiphosphatase_PAP2"/>
</dbReference>
<evidence type="ECO:0000313" key="8">
    <source>
        <dbReference type="EMBL" id="KAF0495211.1"/>
    </source>
</evidence>
<comment type="similarity">
    <text evidence="6">Belongs to the dolichyldiphosphatase family.</text>
</comment>
<dbReference type="PANTHER" id="PTHR11247">
    <property type="entry name" value="PALMITOYL-PROTEIN THIOESTERASE/DOLICHYLDIPHOSPHATASE 1"/>
    <property type="match status" value="1"/>
</dbReference>
<dbReference type="OrthoDB" id="302705at2759"/>
<comment type="subcellular location">
    <subcellularLocation>
        <location evidence="6">Endoplasmic reticulum membrane</location>
        <topology evidence="6">Multi-pass membrane protein</topology>
    </subcellularLocation>
    <subcellularLocation>
        <location evidence="1">Membrane</location>
        <topology evidence="1">Multi-pass membrane protein</topology>
    </subcellularLocation>
</comment>
<dbReference type="GO" id="GO:0005789">
    <property type="term" value="C:endoplasmic reticulum membrane"/>
    <property type="evidence" value="ECO:0007669"/>
    <property type="project" value="UniProtKB-SubCell"/>
</dbReference>
<accession>A0A8H4AHE3</accession>
<keyword evidence="6" id="KW-0256">Endoplasmic reticulum</keyword>
<feature type="domain" description="Phosphatidic acid phosphatase type 2/haloperoxidase" evidence="7">
    <location>
        <begin position="59"/>
        <end position="170"/>
    </location>
</feature>
<dbReference type="GO" id="GO:0006487">
    <property type="term" value="P:protein N-linked glycosylation"/>
    <property type="evidence" value="ECO:0007669"/>
    <property type="project" value="UniProtKB-UniRule"/>
</dbReference>
<feature type="transmembrane region" description="Helical" evidence="6">
    <location>
        <begin position="96"/>
        <end position="115"/>
    </location>
</feature>
<dbReference type="PANTHER" id="PTHR11247:SF1">
    <property type="entry name" value="DOLICHYLDIPHOSPHATASE 1"/>
    <property type="match status" value="1"/>
</dbReference>
<keyword evidence="9" id="KW-1185">Reference proteome</keyword>
<evidence type="ECO:0000256" key="6">
    <source>
        <dbReference type="RuleBase" id="RU367078"/>
    </source>
</evidence>
<feature type="transmembrane region" description="Helical" evidence="6">
    <location>
        <begin position="127"/>
        <end position="149"/>
    </location>
</feature>
<dbReference type="InterPro" id="IPR000326">
    <property type="entry name" value="PAP2/HPO"/>
</dbReference>
<comment type="function">
    <text evidence="6">Required for efficient N-glycosylation. Necessary for maintaining optimal levels of dolichol-linked oligosaccharides. Hydrolyzes dolichyl pyrophosphate at a very high rate and dolichyl monophosphate at a much lower rate. Does not act on phosphatidate.</text>
</comment>
<protein>
    <recommendedName>
        <fullName evidence="6">Dolichyldiphosphatase</fullName>
        <ecNumber evidence="6">3.6.1.43</ecNumber>
    </recommendedName>
</protein>
<gene>
    <name evidence="8" type="ORF">F8M41_021146</name>
</gene>
<organism evidence="8 9">
    <name type="scientific">Gigaspora margarita</name>
    <dbReference type="NCBI Taxonomy" id="4874"/>
    <lineage>
        <taxon>Eukaryota</taxon>
        <taxon>Fungi</taxon>
        <taxon>Fungi incertae sedis</taxon>
        <taxon>Mucoromycota</taxon>
        <taxon>Glomeromycotina</taxon>
        <taxon>Glomeromycetes</taxon>
        <taxon>Diversisporales</taxon>
        <taxon>Gigasporaceae</taxon>
        <taxon>Gigaspora</taxon>
    </lineage>
</organism>
<dbReference type="Gene3D" id="1.20.144.10">
    <property type="entry name" value="Phosphatidic acid phosphatase type 2/haloperoxidase"/>
    <property type="match status" value="1"/>
</dbReference>
<evidence type="ECO:0000256" key="1">
    <source>
        <dbReference type="ARBA" id="ARBA00004141"/>
    </source>
</evidence>
<reference evidence="8 9" key="1">
    <citation type="journal article" date="2019" name="Environ. Microbiol.">
        <title>At the nexus of three kingdoms: the genome of the mycorrhizal fungus Gigaspora margarita provides insights into plant, endobacterial and fungal interactions.</title>
        <authorList>
            <person name="Venice F."/>
            <person name="Ghignone S."/>
            <person name="Salvioli di Fossalunga A."/>
            <person name="Amselem J."/>
            <person name="Novero M."/>
            <person name="Xianan X."/>
            <person name="Sedzielewska Toro K."/>
            <person name="Morin E."/>
            <person name="Lipzen A."/>
            <person name="Grigoriev I.V."/>
            <person name="Henrissat B."/>
            <person name="Martin F.M."/>
            <person name="Bonfante P."/>
        </authorList>
    </citation>
    <scope>NUCLEOTIDE SEQUENCE [LARGE SCALE GENOMIC DNA]</scope>
    <source>
        <strain evidence="8 9">BEG34</strain>
    </source>
</reference>
<evidence type="ECO:0000256" key="5">
    <source>
        <dbReference type="ARBA" id="ARBA00023136"/>
    </source>
</evidence>
<dbReference type="EC" id="3.6.1.43" evidence="6"/>
<keyword evidence="3 6" id="KW-0378">Hydrolase</keyword>
<dbReference type="UniPathway" id="UPA00378"/>
<proteinExistence type="inferred from homology"/>
<dbReference type="CDD" id="cd03382">
    <property type="entry name" value="PAP2_dolichyldiphosphatase"/>
    <property type="match status" value="1"/>
</dbReference>
<dbReference type="AlphaFoldDB" id="A0A8H4AHE3"/>
<evidence type="ECO:0000313" key="9">
    <source>
        <dbReference type="Proteomes" id="UP000439903"/>
    </source>
</evidence>
<dbReference type="Proteomes" id="UP000439903">
    <property type="component" value="Unassembled WGS sequence"/>
</dbReference>
<evidence type="ECO:0000256" key="4">
    <source>
        <dbReference type="ARBA" id="ARBA00022989"/>
    </source>
</evidence>
<evidence type="ECO:0000259" key="7">
    <source>
        <dbReference type="SMART" id="SM00014"/>
    </source>
</evidence>
<dbReference type="GO" id="GO:0008610">
    <property type="term" value="P:lipid biosynthetic process"/>
    <property type="evidence" value="ECO:0007669"/>
    <property type="project" value="TreeGrafter"/>
</dbReference>
<sequence length="224" mass="25760">MPTTRITMSTRSLISLSLTNVEFDSSDPIAYTFAYITLSPLAIVVAYATTIIARRELTSINMFVGQLACEFLNALLKKLLKEKRPIDKLGDGYGMPSSHAQFIAYFTTFSILYLYTRITFSQNLWKFPITLSLIILLISVSYSRIYLNYHTTKQVLVGNIFGMSFALIWFILTEYILRSFGVFKLIVESSLAKFFYLRDCSYIPNIIKVEYMNWDSLSSKQKKI</sequence>
<keyword evidence="4 6" id="KW-1133">Transmembrane helix</keyword>
<feature type="transmembrane region" description="Helical" evidence="6">
    <location>
        <begin position="29"/>
        <end position="48"/>
    </location>
</feature>
<feature type="transmembrane region" description="Helical" evidence="6">
    <location>
        <begin position="155"/>
        <end position="177"/>
    </location>
</feature>